<dbReference type="NCBIfam" id="TIGR04413">
    <property type="entry name" value="MYXAN_cmx8"/>
    <property type="match status" value="1"/>
</dbReference>
<reference evidence="3 4" key="1">
    <citation type="submission" date="2019-03" db="EMBL/GenBank/DDBJ databases">
        <title>Genomic Encyclopedia of Type Strains, Phase IV (KMG-IV): sequencing the most valuable type-strain genomes for metagenomic binning, comparative biology and taxonomic classification.</title>
        <authorList>
            <person name="Goeker M."/>
        </authorList>
    </citation>
    <scope>NUCLEOTIDE SEQUENCE [LARGE SCALE GENOMIC DNA]</scope>
    <source>
        <strain evidence="3 4">DSM 25964</strain>
    </source>
</reference>
<dbReference type="RefSeq" id="WP_166670030.1">
    <property type="nucleotide sequence ID" value="NZ_SORI01000005.1"/>
</dbReference>
<dbReference type="AlphaFoldDB" id="A0A4R8MBU3"/>
<feature type="domain" description="Type I-B CRISPR Cas8b C-terminal" evidence="2">
    <location>
        <begin position="326"/>
        <end position="584"/>
    </location>
</feature>
<organism evidence="3 4">
    <name type="scientific">Aminivibrio pyruvatiphilus</name>
    <dbReference type="NCBI Taxonomy" id="1005740"/>
    <lineage>
        <taxon>Bacteria</taxon>
        <taxon>Thermotogati</taxon>
        <taxon>Synergistota</taxon>
        <taxon>Synergistia</taxon>
        <taxon>Synergistales</taxon>
        <taxon>Aminobacteriaceae</taxon>
        <taxon>Aminivibrio</taxon>
    </lineage>
</organism>
<feature type="domain" description="Type I-B CRISPR Cas8b N-terminal" evidence="1">
    <location>
        <begin position="51"/>
        <end position="319"/>
    </location>
</feature>
<dbReference type="InterPro" id="IPR056201">
    <property type="entry name" value="Cas8b_N"/>
</dbReference>
<dbReference type="EMBL" id="SORI01000005">
    <property type="protein sequence ID" value="TDY61732.1"/>
    <property type="molecule type" value="Genomic_DNA"/>
</dbReference>
<dbReference type="Proteomes" id="UP000295066">
    <property type="component" value="Unassembled WGS sequence"/>
</dbReference>
<evidence type="ECO:0000259" key="2">
    <source>
        <dbReference type="Pfam" id="PF24122"/>
    </source>
</evidence>
<comment type="caution">
    <text evidence="3">The sequence shown here is derived from an EMBL/GenBank/DDBJ whole genome shotgun (WGS) entry which is preliminary data.</text>
</comment>
<dbReference type="Pfam" id="PF24121">
    <property type="entry name" value="Cas8b_N"/>
    <property type="match status" value="1"/>
</dbReference>
<name>A0A4R8MBU3_9BACT</name>
<protein>
    <submittedName>
        <fullName evidence="3">CRISPR-associated protein Cmx8</fullName>
    </submittedName>
</protein>
<proteinExistence type="predicted"/>
<gene>
    <name evidence="3" type="ORF">C8D99_105145</name>
</gene>
<dbReference type="Pfam" id="PF24122">
    <property type="entry name" value="Cas8b_C"/>
    <property type="match status" value="1"/>
</dbReference>
<keyword evidence="4" id="KW-1185">Reference proteome</keyword>
<evidence type="ECO:0000259" key="1">
    <source>
        <dbReference type="Pfam" id="PF24121"/>
    </source>
</evidence>
<accession>A0A4R8MBU3</accession>
<evidence type="ECO:0000313" key="4">
    <source>
        <dbReference type="Proteomes" id="UP000295066"/>
    </source>
</evidence>
<evidence type="ECO:0000313" key="3">
    <source>
        <dbReference type="EMBL" id="TDY61732.1"/>
    </source>
</evidence>
<dbReference type="InterPro" id="IPR030928">
    <property type="entry name" value="MYXAN_cmx8"/>
</dbReference>
<sequence>MAKKADDHKETQDTLELNYILGHLPSAQHKTGLAGLIFLLDTMEKRKIHPLPEVSEESGGVWKFRFTRESFQKVFDELYDAETIEVESPTKWNNADLIEIREKVTDKGNSKKTEKVFVYEVVVPKGAFLKGALPADDEGGKKLKLWRDMLWATYRGKPAARGVYNERAGRNPCSFADNSWSALQKKPGAGEQLAGSLLLGAEGSNAEGVPLKGTFEENLLLQFAHTACPLFVTRAFSVKRGNKENHSTYSVEWTEGGFVLVMPEIVDIRKYLARYAKWLGSQTPTTRHFRPFSSLIDLPEESGLEFLSAITERRVEKQGRGFFDTVEGVEYYYMVKKGNSVNLLASAYVPLSPATLDQYNHLVAPQGSKKPLNFLFKTCRIRNMLDGSPWYTGMESIFEQYPTEFFIWSREGSPRNTPFFGQDIHRHLKSIAEKIQIETEANTMGTNTHAGPAGIDRDERLASKTRSIVRQFVISELKERVPKDLPAGKTHLEWTKEDGDLHLSEGYRNALEKVCSGAFLALRGRKGADIAEFFTGTLCAHPQFLRNSSKDGEKDDYLLIAQSLVDPDEREKIKLFAMLALSACSYVYTKDEQEKTETK</sequence>
<dbReference type="InterPro" id="IPR056202">
    <property type="entry name" value="Cas8b_C"/>
</dbReference>